<gene>
    <name evidence="1" type="ORF">CKN69_12955</name>
</gene>
<evidence type="ECO:0000313" key="2">
    <source>
        <dbReference type="Proteomes" id="UP000297938"/>
    </source>
</evidence>
<name>A0A7Z8CWU7_CARDV</name>
<comment type="caution">
    <text evidence="1">The sequence shown here is derived from an EMBL/GenBank/DDBJ whole genome shotgun (WGS) entry which is preliminary data.</text>
</comment>
<organism evidence="1 2">
    <name type="scientific">Carnobacterium divergens</name>
    <name type="common">Lactobacillus divergens</name>
    <dbReference type="NCBI Taxonomy" id="2748"/>
    <lineage>
        <taxon>Bacteria</taxon>
        <taxon>Bacillati</taxon>
        <taxon>Bacillota</taxon>
        <taxon>Bacilli</taxon>
        <taxon>Lactobacillales</taxon>
        <taxon>Carnobacteriaceae</taxon>
        <taxon>Carnobacterium</taxon>
    </lineage>
</organism>
<reference evidence="1 2" key="1">
    <citation type="journal article" date="2018" name="Int. J. Food Microbiol.">
        <title>Growth of Carnobacterium spp. isolated from chilled vacuum-packaged meat under relevant acidic conditions.</title>
        <authorList>
            <person name="Zhang P."/>
            <person name="Badoni M."/>
            <person name="Ganzle M."/>
            <person name="Yang X."/>
        </authorList>
    </citation>
    <scope>NUCLEOTIDE SEQUENCE [LARGE SCALE GENOMIC DNA]</scope>
    <source>
        <strain evidence="1 2">B2</strain>
    </source>
</reference>
<dbReference type="EMBL" id="NRPP01000018">
    <property type="protein sequence ID" value="TFJ23801.1"/>
    <property type="molecule type" value="Genomic_DNA"/>
</dbReference>
<dbReference type="AlphaFoldDB" id="A0A7Z8CWU7"/>
<evidence type="ECO:0000313" key="1">
    <source>
        <dbReference type="EMBL" id="TFJ23801.1"/>
    </source>
</evidence>
<proteinExistence type="predicted"/>
<protein>
    <submittedName>
        <fullName evidence="1">Uncharacterized protein</fullName>
    </submittedName>
</protein>
<dbReference type="Proteomes" id="UP000297938">
    <property type="component" value="Unassembled WGS sequence"/>
</dbReference>
<sequence length="142" mass="16690">MRGVYDNVQETYWENGVTKQRTRRKLKWSKANGKLTKDFKNILIPASGKEGAKCLKKLEPFQFKELVPYQNDYLAEMSAERYQVELPDSWKEAQKKVIPAIKTSIETDIGGDSTKDIKYQTYYQQPEFKHLVLPIWINSYTF</sequence>
<dbReference type="RefSeq" id="WP_135026659.1">
    <property type="nucleotide sequence ID" value="NZ_JBFUWK010000004.1"/>
</dbReference>
<accession>A0A7Z8CWU7</accession>